<dbReference type="PANTHER" id="PTHR43133:SF59">
    <property type="entry name" value="ECF RNA POLYMERASE SIGMA FACTOR SIGR"/>
    <property type="match status" value="1"/>
</dbReference>
<dbReference type="InterPro" id="IPR036388">
    <property type="entry name" value="WH-like_DNA-bd_sf"/>
</dbReference>
<accession>A0AA37PID9</accession>
<dbReference type="NCBIfam" id="TIGR02937">
    <property type="entry name" value="sigma70-ECF"/>
    <property type="match status" value="1"/>
</dbReference>
<evidence type="ECO:0000313" key="9">
    <source>
        <dbReference type="EMBL" id="GKU70412.1"/>
    </source>
</evidence>
<evidence type="ECO:0008006" key="12">
    <source>
        <dbReference type="Google" id="ProtNLM"/>
    </source>
</evidence>
<dbReference type="Proteomes" id="UP001139505">
    <property type="component" value="Unassembled WGS sequence"/>
</dbReference>
<dbReference type="InterPro" id="IPR013325">
    <property type="entry name" value="RNA_pol_sigma_r2"/>
</dbReference>
<dbReference type="Proteomes" id="UP000245060">
    <property type="component" value="Unassembled WGS sequence"/>
</dbReference>
<dbReference type="InterPro" id="IPR014284">
    <property type="entry name" value="RNA_pol_sigma-70_dom"/>
</dbReference>
<evidence type="ECO:0000313" key="10">
    <source>
        <dbReference type="Proteomes" id="UP000245060"/>
    </source>
</evidence>
<evidence type="ECO:0000256" key="1">
    <source>
        <dbReference type="ARBA" id="ARBA00010641"/>
    </source>
</evidence>
<evidence type="ECO:0000313" key="11">
    <source>
        <dbReference type="Proteomes" id="UP001139505"/>
    </source>
</evidence>
<keyword evidence="5" id="KW-0804">Transcription</keyword>
<evidence type="ECO:0000256" key="4">
    <source>
        <dbReference type="ARBA" id="ARBA00023125"/>
    </source>
</evidence>
<dbReference type="InterPro" id="IPR007627">
    <property type="entry name" value="RNA_pol_sigma70_r2"/>
</dbReference>
<dbReference type="AlphaFoldDB" id="A0AA37PID9"/>
<evidence type="ECO:0000259" key="7">
    <source>
        <dbReference type="Pfam" id="PF08281"/>
    </source>
</evidence>
<dbReference type="Gene3D" id="1.10.10.10">
    <property type="entry name" value="Winged helix-like DNA-binding domain superfamily/Winged helix DNA-binding domain"/>
    <property type="match status" value="1"/>
</dbReference>
<keyword evidence="3" id="KW-0731">Sigma factor</keyword>
<comment type="caution">
    <text evidence="9">The sequence shown here is derived from an EMBL/GenBank/DDBJ whole genome shotgun (WGS) entry which is preliminary data.</text>
</comment>
<protein>
    <recommendedName>
        <fullName evidence="12">RNA polymerase sigma factor</fullName>
    </recommendedName>
</protein>
<comment type="similarity">
    <text evidence="1">Belongs to the sigma-70 factor family. ECF subfamily.</text>
</comment>
<reference evidence="10" key="2">
    <citation type="submission" date="2018-04" db="EMBL/GenBank/DDBJ databases">
        <title>Draft genome sequence of Mycobacterium montefiorense isolated from Japanese black salamander.</title>
        <authorList>
            <person name="Fukano H."/>
            <person name="Yoshida M."/>
            <person name="Shimizu A."/>
            <person name="Iwao H."/>
            <person name="Kurata O."/>
            <person name="Katayama Y."/>
            <person name="Omatsu T."/>
            <person name="Mizutani T."/>
            <person name="Wada S."/>
            <person name="Hoshino Y."/>
        </authorList>
    </citation>
    <scope>NUCLEOTIDE SEQUENCE [LARGE SCALE GENOMIC DNA]</scope>
    <source>
        <strain evidence="10">BS</strain>
    </source>
</reference>
<dbReference type="GO" id="GO:0016987">
    <property type="term" value="F:sigma factor activity"/>
    <property type="evidence" value="ECO:0007669"/>
    <property type="project" value="UniProtKB-KW"/>
</dbReference>
<keyword evidence="10" id="KW-1185">Reference proteome</keyword>
<feature type="domain" description="RNA polymerase sigma-70 region 2" evidence="6">
    <location>
        <begin position="36"/>
        <end position="98"/>
    </location>
</feature>
<evidence type="ECO:0000256" key="3">
    <source>
        <dbReference type="ARBA" id="ARBA00023082"/>
    </source>
</evidence>
<dbReference type="GO" id="GO:0003677">
    <property type="term" value="F:DNA binding"/>
    <property type="evidence" value="ECO:0007669"/>
    <property type="project" value="UniProtKB-KW"/>
</dbReference>
<dbReference type="Gene3D" id="1.10.1740.10">
    <property type="match status" value="1"/>
</dbReference>
<keyword evidence="4" id="KW-0238">DNA-binding</keyword>
<dbReference type="EMBL" id="BQYH01000002">
    <property type="protein sequence ID" value="GKU70412.1"/>
    <property type="molecule type" value="Genomic_DNA"/>
</dbReference>
<dbReference type="Pfam" id="PF08281">
    <property type="entry name" value="Sigma70_r4_2"/>
    <property type="match status" value="1"/>
</dbReference>
<dbReference type="RefSeq" id="WP_108921454.1">
    <property type="nucleotide sequence ID" value="NZ_BFCH01000011.1"/>
</dbReference>
<feature type="domain" description="RNA polymerase sigma factor 70 region 4 type 2" evidence="7">
    <location>
        <begin position="140"/>
        <end position="190"/>
    </location>
</feature>
<dbReference type="SUPFAM" id="SSF88946">
    <property type="entry name" value="Sigma2 domain of RNA polymerase sigma factors"/>
    <property type="match status" value="1"/>
</dbReference>
<reference evidence="9" key="3">
    <citation type="journal article" date="2022" name="Microbiol. Resour. Announc.">
        <title>Draft Genome Sequences of Eight Mycobacterium montefiorense Strains Isolated from Salamanders in Captivity.</title>
        <authorList>
            <person name="Komine T."/>
            <person name="Ihara H."/>
            <person name="Fukano H."/>
            <person name="Hoshino Y."/>
            <person name="Kurata O."/>
            <person name="Wada S."/>
        </authorList>
    </citation>
    <scope>NUCLEOTIDE SEQUENCE</scope>
    <source>
        <strain evidence="9">NJB18185</strain>
    </source>
</reference>
<dbReference type="CDD" id="cd06171">
    <property type="entry name" value="Sigma70_r4"/>
    <property type="match status" value="1"/>
</dbReference>
<gene>
    <name evidence="8" type="ORF">MmonteBS_16490</name>
    <name evidence="9" type="ORF">NJB18185_01890</name>
</gene>
<dbReference type="InterPro" id="IPR013249">
    <property type="entry name" value="RNA_pol_sigma70_r4_t2"/>
</dbReference>
<dbReference type="InterPro" id="IPR039425">
    <property type="entry name" value="RNA_pol_sigma-70-like"/>
</dbReference>
<evidence type="ECO:0000313" key="8">
    <source>
        <dbReference type="EMBL" id="GBG37277.1"/>
    </source>
</evidence>
<sequence>MTMVDSDVPARSSSPLACETDAELTARFEREALPLLDPLYRGALALTGDRLEAEDLLQETMMNAYRRFASFPEGASLRIALYQALTNTYISSCRGRHRQLIEGQTDSITDVQLVTAGEHPWTRLSWAEVAAFEALPAAVIAEALQELGRDTRMVVYYADVEDFSYQEIAEIINRSVSAVMSLLRRARGQLRYLLLAICYGEVACQFHEDPPNKTASRPHRTPSRCAPRRRLTENSTCADQLDWFDREIVRYILLSAPHGEMREEDVYPRFGMTVDQLVDRFRWIIATSVPLLGRLAKSDRELVDKACCLPGISGPAW</sequence>
<organism evidence="9 11">
    <name type="scientific">Mycobacterium montefiorense</name>
    <dbReference type="NCBI Taxonomy" id="154654"/>
    <lineage>
        <taxon>Bacteria</taxon>
        <taxon>Bacillati</taxon>
        <taxon>Actinomycetota</taxon>
        <taxon>Actinomycetes</taxon>
        <taxon>Mycobacteriales</taxon>
        <taxon>Mycobacteriaceae</taxon>
        <taxon>Mycobacterium</taxon>
        <taxon>Mycobacterium simiae complex</taxon>
    </lineage>
</organism>
<evidence type="ECO:0000256" key="5">
    <source>
        <dbReference type="ARBA" id="ARBA00023163"/>
    </source>
</evidence>
<evidence type="ECO:0000256" key="2">
    <source>
        <dbReference type="ARBA" id="ARBA00023015"/>
    </source>
</evidence>
<dbReference type="Pfam" id="PF04542">
    <property type="entry name" value="Sigma70_r2"/>
    <property type="match status" value="1"/>
</dbReference>
<reference evidence="9" key="4">
    <citation type="submission" date="2022-04" db="EMBL/GenBank/DDBJ databases">
        <authorList>
            <person name="Komine T."/>
            <person name="Fukano H."/>
            <person name="Wada S."/>
        </authorList>
    </citation>
    <scope>NUCLEOTIDE SEQUENCE</scope>
    <source>
        <strain evidence="9">NJB18185</strain>
    </source>
</reference>
<dbReference type="InterPro" id="IPR013324">
    <property type="entry name" value="RNA_pol_sigma_r3/r4-like"/>
</dbReference>
<reference evidence="8" key="1">
    <citation type="journal article" date="2018" name="Genome Announc.">
        <title>Draft Genome Sequence of Mycobacterium montefiorense Isolated from Japanese Black Salamander (Hynobius nigrescens).</title>
        <authorList>
            <person name="Fukano H."/>
            <person name="Yoshida M."/>
            <person name="Shimizu A."/>
            <person name="Iwao H."/>
            <person name="Katayama Y."/>
            <person name="Omatsu T."/>
            <person name="Mizutani T."/>
            <person name="Kurata O."/>
            <person name="Wada S."/>
            <person name="Hoshino Y."/>
        </authorList>
    </citation>
    <scope>NUCLEOTIDE SEQUENCE</scope>
    <source>
        <strain evidence="8">BS</strain>
    </source>
</reference>
<name>A0AA37PID9_9MYCO</name>
<evidence type="ECO:0000259" key="6">
    <source>
        <dbReference type="Pfam" id="PF04542"/>
    </source>
</evidence>
<proteinExistence type="inferred from homology"/>
<dbReference type="PANTHER" id="PTHR43133">
    <property type="entry name" value="RNA POLYMERASE ECF-TYPE SIGMA FACTO"/>
    <property type="match status" value="1"/>
</dbReference>
<dbReference type="GO" id="GO:0006352">
    <property type="term" value="P:DNA-templated transcription initiation"/>
    <property type="evidence" value="ECO:0007669"/>
    <property type="project" value="InterPro"/>
</dbReference>
<dbReference type="EMBL" id="BFCH01000011">
    <property type="protein sequence ID" value="GBG37277.1"/>
    <property type="molecule type" value="Genomic_DNA"/>
</dbReference>
<dbReference type="SUPFAM" id="SSF88659">
    <property type="entry name" value="Sigma3 and sigma4 domains of RNA polymerase sigma factors"/>
    <property type="match status" value="1"/>
</dbReference>
<keyword evidence="2" id="KW-0805">Transcription regulation</keyword>